<dbReference type="PANTHER" id="PTHR43848">
    <property type="entry name" value="PUTRESCINE TRANSPORT SYSTEM PERMEASE PROTEIN POTI"/>
    <property type="match status" value="1"/>
</dbReference>
<evidence type="ECO:0000259" key="9">
    <source>
        <dbReference type="PROSITE" id="PS50928"/>
    </source>
</evidence>
<keyword evidence="11" id="KW-1185">Reference proteome</keyword>
<dbReference type="PROSITE" id="PS50928">
    <property type="entry name" value="ABC_TM1"/>
    <property type="match status" value="1"/>
</dbReference>
<protein>
    <submittedName>
        <fullName evidence="10">ABC transporter permease</fullName>
    </submittedName>
</protein>
<dbReference type="SUPFAM" id="SSF161098">
    <property type="entry name" value="MetI-like"/>
    <property type="match status" value="1"/>
</dbReference>
<feature type="transmembrane region" description="Helical" evidence="8">
    <location>
        <begin position="242"/>
        <end position="261"/>
    </location>
</feature>
<evidence type="ECO:0000256" key="1">
    <source>
        <dbReference type="ARBA" id="ARBA00004651"/>
    </source>
</evidence>
<evidence type="ECO:0000256" key="8">
    <source>
        <dbReference type="RuleBase" id="RU363032"/>
    </source>
</evidence>
<keyword evidence="5 8" id="KW-0812">Transmembrane</keyword>
<gene>
    <name evidence="10" type="ORF">IHE39_17380</name>
</gene>
<keyword evidence="6 8" id="KW-1133">Transmembrane helix</keyword>
<evidence type="ECO:0000256" key="4">
    <source>
        <dbReference type="ARBA" id="ARBA00022475"/>
    </source>
</evidence>
<organism evidence="10 11">
    <name type="scientific">Aminobacter carboxidus</name>
    <dbReference type="NCBI Taxonomy" id="376165"/>
    <lineage>
        <taxon>Bacteria</taxon>
        <taxon>Pseudomonadati</taxon>
        <taxon>Pseudomonadota</taxon>
        <taxon>Alphaproteobacteria</taxon>
        <taxon>Hyphomicrobiales</taxon>
        <taxon>Phyllobacteriaceae</taxon>
        <taxon>Aminobacter</taxon>
    </lineage>
</organism>
<evidence type="ECO:0000256" key="3">
    <source>
        <dbReference type="ARBA" id="ARBA00022448"/>
    </source>
</evidence>
<comment type="similarity">
    <text evidence="2">Belongs to the binding-protein-dependent transport system permease family. CysTW subfamily.</text>
</comment>
<feature type="transmembrane region" description="Helical" evidence="8">
    <location>
        <begin position="182"/>
        <end position="204"/>
    </location>
</feature>
<feature type="domain" description="ABC transmembrane type-1" evidence="9">
    <location>
        <begin position="70"/>
        <end position="259"/>
    </location>
</feature>
<keyword evidence="7 8" id="KW-0472">Membrane</keyword>
<comment type="subcellular location">
    <subcellularLocation>
        <location evidence="1 8">Cell membrane</location>
        <topology evidence="1 8">Multi-pass membrane protein</topology>
    </subcellularLocation>
</comment>
<comment type="caution">
    <text evidence="10">The sequence shown here is derived from an EMBL/GenBank/DDBJ whole genome shotgun (WGS) entry which is preliminary data.</text>
</comment>
<proteinExistence type="inferred from homology"/>
<dbReference type="Pfam" id="PF00528">
    <property type="entry name" value="BPD_transp_1"/>
    <property type="match status" value="1"/>
</dbReference>
<feature type="transmembrane region" description="Helical" evidence="8">
    <location>
        <begin position="140"/>
        <end position="161"/>
    </location>
</feature>
<name>A0ABR9GQW1_9HYPH</name>
<evidence type="ECO:0000313" key="11">
    <source>
        <dbReference type="Proteomes" id="UP000598227"/>
    </source>
</evidence>
<dbReference type="RefSeq" id="WP_192567352.1">
    <property type="nucleotide sequence ID" value="NZ_JACZEP010000005.1"/>
</dbReference>
<dbReference type="InterPro" id="IPR035906">
    <property type="entry name" value="MetI-like_sf"/>
</dbReference>
<sequence>MNANRAASGRGWTIFVRVSAALVFAFMLLPLLVLIPVSLTSGTLLVLPTPGYSLRWYQDVFHNPIWLNALRNSLIIASITTVVAVALGTAAAIGIWRLAPKVRGIALAVISVPIVTPAVIAAVAMFIFHASVGLGGSMTSIVLGHITISAPFVVIAVLSSLDVFDNRLMLAAASLGAAPPKAFWHVMLPIITPGIVSGAIFAFLTSFDEIVLVLFLGSPSVRTLPQELFSGIREQMSPSVTVIANMLIVVATAAIIAVELLRRRIVVAGEKK</sequence>
<dbReference type="Proteomes" id="UP000598227">
    <property type="component" value="Unassembled WGS sequence"/>
</dbReference>
<accession>A0ABR9GQW1</accession>
<feature type="transmembrane region" description="Helical" evidence="8">
    <location>
        <begin position="105"/>
        <end position="128"/>
    </location>
</feature>
<evidence type="ECO:0000256" key="7">
    <source>
        <dbReference type="ARBA" id="ARBA00023136"/>
    </source>
</evidence>
<dbReference type="CDD" id="cd06261">
    <property type="entry name" value="TM_PBP2"/>
    <property type="match status" value="1"/>
</dbReference>
<feature type="transmembrane region" description="Helical" evidence="8">
    <location>
        <begin position="74"/>
        <end position="98"/>
    </location>
</feature>
<dbReference type="InterPro" id="IPR000515">
    <property type="entry name" value="MetI-like"/>
</dbReference>
<reference evidence="10 11" key="1">
    <citation type="submission" date="2020-09" db="EMBL/GenBank/DDBJ databases">
        <title>Draft Genome Sequence of Aminobacter carboxidus type strain DSM 1086, a soil Gram-negative carboxydobacterium.</title>
        <authorList>
            <person name="Turrini P."/>
            <person name="Tescari M."/>
            <person name="Artuso I."/>
            <person name="Lugli G.A."/>
            <person name="Frangipani E."/>
            <person name="Ventura M."/>
            <person name="Visca P."/>
        </authorList>
    </citation>
    <scope>NUCLEOTIDE SEQUENCE [LARGE SCALE GENOMIC DNA]</scope>
    <source>
        <strain evidence="10 11">DSM 1086</strain>
    </source>
</reference>
<dbReference type="Gene3D" id="1.10.3720.10">
    <property type="entry name" value="MetI-like"/>
    <property type="match status" value="1"/>
</dbReference>
<keyword evidence="3 8" id="KW-0813">Transport</keyword>
<evidence type="ECO:0000256" key="6">
    <source>
        <dbReference type="ARBA" id="ARBA00022989"/>
    </source>
</evidence>
<keyword evidence="4" id="KW-1003">Cell membrane</keyword>
<feature type="transmembrane region" description="Helical" evidence="8">
    <location>
        <begin position="12"/>
        <end position="35"/>
    </location>
</feature>
<evidence type="ECO:0000256" key="5">
    <source>
        <dbReference type="ARBA" id="ARBA00022692"/>
    </source>
</evidence>
<evidence type="ECO:0000256" key="2">
    <source>
        <dbReference type="ARBA" id="ARBA00007069"/>
    </source>
</evidence>
<dbReference type="EMBL" id="JACZEP010000005">
    <property type="protein sequence ID" value="MBE1206071.1"/>
    <property type="molecule type" value="Genomic_DNA"/>
</dbReference>
<dbReference type="InterPro" id="IPR051789">
    <property type="entry name" value="Bact_Polyamine_Transport"/>
</dbReference>
<dbReference type="PANTHER" id="PTHR43848:SF2">
    <property type="entry name" value="PUTRESCINE TRANSPORT SYSTEM PERMEASE PROTEIN POTI"/>
    <property type="match status" value="1"/>
</dbReference>
<evidence type="ECO:0000313" key="10">
    <source>
        <dbReference type="EMBL" id="MBE1206071.1"/>
    </source>
</evidence>